<evidence type="ECO:0000313" key="2">
    <source>
        <dbReference type="Proteomes" id="UP001165186"/>
    </source>
</evidence>
<gene>
    <name evidence="1" type="primary">g10594</name>
    <name evidence="1" type="ORF">NpPPO83_00010594</name>
</gene>
<sequence length="277" mass="30524">MSSAIYKMGVTPSNITVQALEPRPLNSNSRSSSSSSDSPGWQDGYPRRRAPRWSLRSWLKIAHPSDEPRPLASERLPRPAPSPIRSPSPSAALPLPGRSPTAPGVGALPLLVDAASPGSARALARFFFGVVESPARQVDPFVRFLHWQSSTLRRRWKAGGVDLPWLRKSEERSKDVVVAAAATVVERELARCGKEIPQAMRDCAERWSGREWISCVEAEAVWLLCLYLVLVEDTRGESIEDLESSMMSDETIGAGDPVELPRELPRRLLAAVVEERV</sequence>
<comment type="caution">
    <text evidence="1">The sequence shown here is derived from an EMBL/GenBank/DDBJ whole genome shotgun (WGS) entry which is preliminary data.</text>
</comment>
<organism evidence="1 2">
    <name type="scientific">Neofusicoccum parvum</name>
    <dbReference type="NCBI Taxonomy" id="310453"/>
    <lineage>
        <taxon>Eukaryota</taxon>
        <taxon>Fungi</taxon>
        <taxon>Dikarya</taxon>
        <taxon>Ascomycota</taxon>
        <taxon>Pezizomycotina</taxon>
        <taxon>Dothideomycetes</taxon>
        <taxon>Dothideomycetes incertae sedis</taxon>
        <taxon>Botryosphaeriales</taxon>
        <taxon>Botryosphaeriaceae</taxon>
        <taxon>Neofusicoccum</taxon>
    </lineage>
</organism>
<evidence type="ECO:0000313" key="1">
    <source>
        <dbReference type="EMBL" id="GME47671.1"/>
    </source>
</evidence>
<accession>A0ACB5SLK7</accession>
<keyword evidence="2" id="KW-1185">Reference proteome</keyword>
<protein>
    <submittedName>
        <fullName evidence="1">Uncharacterized protein</fullName>
    </submittedName>
</protein>
<dbReference type="EMBL" id="BSXG01000134">
    <property type="protein sequence ID" value="GME47671.1"/>
    <property type="molecule type" value="Genomic_DNA"/>
</dbReference>
<proteinExistence type="predicted"/>
<name>A0ACB5SLK7_9PEZI</name>
<reference evidence="1" key="1">
    <citation type="submission" date="2024-09" db="EMBL/GenBank/DDBJ databases">
        <title>Draft Genome Sequences of Neofusicoccum parvum.</title>
        <authorList>
            <person name="Ashida A."/>
            <person name="Camagna M."/>
            <person name="Tanaka A."/>
            <person name="Takemoto D."/>
        </authorList>
    </citation>
    <scope>NUCLEOTIDE SEQUENCE</scope>
    <source>
        <strain evidence="1">PPO83</strain>
    </source>
</reference>
<dbReference type="Proteomes" id="UP001165186">
    <property type="component" value="Unassembled WGS sequence"/>
</dbReference>